<dbReference type="SMART" id="SM00382">
    <property type="entry name" value="AAA"/>
    <property type="match status" value="1"/>
</dbReference>
<evidence type="ECO:0000256" key="4">
    <source>
        <dbReference type="ARBA" id="ARBA00022741"/>
    </source>
</evidence>
<evidence type="ECO:0000256" key="2">
    <source>
        <dbReference type="ARBA" id="ARBA00022448"/>
    </source>
</evidence>
<dbReference type="GO" id="GO:0016887">
    <property type="term" value="F:ATP hydrolysis activity"/>
    <property type="evidence" value="ECO:0007669"/>
    <property type="project" value="InterPro"/>
</dbReference>
<feature type="domain" description="ABC transporter" evidence="7">
    <location>
        <begin position="4"/>
        <end position="239"/>
    </location>
</feature>
<dbReference type="PROSITE" id="PS50893">
    <property type="entry name" value="ABC_TRANSPORTER_2"/>
    <property type="match status" value="1"/>
</dbReference>
<dbReference type="OrthoDB" id="9802264at2"/>
<protein>
    <submittedName>
        <fullName evidence="8">NitT/TauT family transport system ATP-binding protein</fullName>
    </submittedName>
</protein>
<evidence type="ECO:0000256" key="5">
    <source>
        <dbReference type="ARBA" id="ARBA00022840"/>
    </source>
</evidence>
<dbReference type="AlphaFoldDB" id="A0A1M4YMR1"/>
<dbReference type="Proteomes" id="UP000184404">
    <property type="component" value="Unassembled WGS sequence"/>
</dbReference>
<dbReference type="Gene3D" id="3.40.50.300">
    <property type="entry name" value="P-loop containing nucleotide triphosphate hydrolases"/>
    <property type="match status" value="1"/>
</dbReference>
<evidence type="ECO:0000256" key="3">
    <source>
        <dbReference type="ARBA" id="ARBA00022475"/>
    </source>
</evidence>
<keyword evidence="2" id="KW-0813">Transport</keyword>
<evidence type="ECO:0000259" key="7">
    <source>
        <dbReference type="PROSITE" id="PS50893"/>
    </source>
</evidence>
<organism evidence="8 9">
    <name type="scientific">Schwartzia succinivorans DSM 10502</name>
    <dbReference type="NCBI Taxonomy" id="1123243"/>
    <lineage>
        <taxon>Bacteria</taxon>
        <taxon>Bacillati</taxon>
        <taxon>Bacillota</taxon>
        <taxon>Negativicutes</taxon>
        <taxon>Selenomonadales</taxon>
        <taxon>Selenomonadaceae</taxon>
        <taxon>Schwartzia</taxon>
    </lineage>
</organism>
<reference evidence="8 9" key="1">
    <citation type="submission" date="2016-11" db="EMBL/GenBank/DDBJ databases">
        <authorList>
            <person name="Jaros S."/>
            <person name="Januszkiewicz K."/>
            <person name="Wedrychowicz H."/>
        </authorList>
    </citation>
    <scope>NUCLEOTIDE SEQUENCE [LARGE SCALE GENOMIC DNA]</scope>
    <source>
        <strain evidence="8 9">DSM 10502</strain>
    </source>
</reference>
<gene>
    <name evidence="8" type="ORF">SAMN02745190_01812</name>
</gene>
<evidence type="ECO:0000313" key="8">
    <source>
        <dbReference type="EMBL" id="SHF07070.1"/>
    </source>
</evidence>
<keyword evidence="3" id="KW-1003">Cell membrane</keyword>
<evidence type="ECO:0000256" key="1">
    <source>
        <dbReference type="ARBA" id="ARBA00004202"/>
    </source>
</evidence>
<evidence type="ECO:0000256" key="6">
    <source>
        <dbReference type="ARBA" id="ARBA00023136"/>
    </source>
</evidence>
<dbReference type="CDD" id="cd03293">
    <property type="entry name" value="ABC_NrtD_SsuB_transporters"/>
    <property type="match status" value="1"/>
</dbReference>
<dbReference type="InterPro" id="IPR003439">
    <property type="entry name" value="ABC_transporter-like_ATP-bd"/>
</dbReference>
<keyword evidence="4" id="KW-0547">Nucleotide-binding</keyword>
<dbReference type="InterPro" id="IPR027417">
    <property type="entry name" value="P-loop_NTPase"/>
</dbReference>
<accession>A0A1M4YMR1</accession>
<dbReference type="PANTHER" id="PTHR42788:SF7">
    <property type="entry name" value="NITRATE ABC TRANSPORTER ATP-BINDING PROTEIN"/>
    <property type="match status" value="1"/>
</dbReference>
<dbReference type="GO" id="GO:0005524">
    <property type="term" value="F:ATP binding"/>
    <property type="evidence" value="ECO:0007669"/>
    <property type="project" value="UniProtKB-KW"/>
</dbReference>
<dbReference type="EMBL" id="FQUG01000006">
    <property type="protein sequence ID" value="SHF07070.1"/>
    <property type="molecule type" value="Genomic_DNA"/>
</dbReference>
<dbReference type="InterPro" id="IPR003593">
    <property type="entry name" value="AAA+_ATPase"/>
</dbReference>
<dbReference type="SUPFAM" id="SSF52540">
    <property type="entry name" value="P-loop containing nucleoside triphosphate hydrolases"/>
    <property type="match status" value="1"/>
</dbReference>
<evidence type="ECO:0000313" key="9">
    <source>
        <dbReference type="Proteomes" id="UP000184404"/>
    </source>
</evidence>
<dbReference type="PANTHER" id="PTHR42788">
    <property type="entry name" value="TAURINE IMPORT ATP-BINDING PROTEIN-RELATED"/>
    <property type="match status" value="1"/>
</dbReference>
<proteinExistence type="predicted"/>
<keyword evidence="6" id="KW-0472">Membrane</keyword>
<comment type="subcellular location">
    <subcellularLocation>
        <location evidence="1">Cell membrane</location>
        <topology evidence="1">Peripheral membrane protein</topology>
    </subcellularLocation>
</comment>
<sequence length="266" mass="30019">MKKIEFSNVSLTYDDDGTVYNALNQMNFSVEQGEFVSIIGSSGCGKSSTLSILAGLREPTEGQYLIDGKVSHGTGRNRGVVFQHYSLFPWMRADENIAFGIKQAFPETTDKEAADIAKEYLEKVGLAGFGKKYPYQLSGGMQQRTAIARTLAMQPEILLLDEPFGAIDARNRILLQDLLLEVLGKEKEKKTIVFVTHDVDEAILLSDRILFMDKKRILEEFEVPFSRPRKREEIFQSRDYINLRQSLLSCFFSGIQEKIGGEEVVL</sequence>
<dbReference type="Pfam" id="PF00005">
    <property type="entry name" value="ABC_tran"/>
    <property type="match status" value="1"/>
</dbReference>
<keyword evidence="9" id="KW-1185">Reference proteome</keyword>
<dbReference type="InterPro" id="IPR050166">
    <property type="entry name" value="ABC_transporter_ATP-bind"/>
</dbReference>
<name>A0A1M4YMR1_9FIRM</name>
<dbReference type="GO" id="GO:0005886">
    <property type="term" value="C:plasma membrane"/>
    <property type="evidence" value="ECO:0007669"/>
    <property type="project" value="UniProtKB-SubCell"/>
</dbReference>
<dbReference type="STRING" id="1123243.SAMN02745190_01812"/>
<keyword evidence="5 8" id="KW-0067">ATP-binding</keyword>